<dbReference type="Proteomes" id="UP001180020">
    <property type="component" value="Unassembled WGS sequence"/>
</dbReference>
<accession>A0AAV9EGK8</accession>
<reference evidence="1" key="1">
    <citation type="journal article" date="2023" name="Nat. Commun.">
        <title>Diploid and tetraploid genomes of Acorus and the evolution of monocots.</title>
        <authorList>
            <person name="Ma L."/>
            <person name="Liu K.W."/>
            <person name="Li Z."/>
            <person name="Hsiao Y.Y."/>
            <person name="Qi Y."/>
            <person name="Fu T."/>
            <person name="Tang G.D."/>
            <person name="Zhang D."/>
            <person name="Sun W.H."/>
            <person name="Liu D.K."/>
            <person name="Li Y."/>
            <person name="Chen G.Z."/>
            <person name="Liu X.D."/>
            <person name="Liao X.Y."/>
            <person name="Jiang Y.T."/>
            <person name="Yu X."/>
            <person name="Hao Y."/>
            <person name="Huang J."/>
            <person name="Zhao X.W."/>
            <person name="Ke S."/>
            <person name="Chen Y.Y."/>
            <person name="Wu W.L."/>
            <person name="Hsu J.L."/>
            <person name="Lin Y.F."/>
            <person name="Huang M.D."/>
            <person name="Li C.Y."/>
            <person name="Huang L."/>
            <person name="Wang Z.W."/>
            <person name="Zhao X."/>
            <person name="Zhong W.Y."/>
            <person name="Peng D.H."/>
            <person name="Ahmad S."/>
            <person name="Lan S."/>
            <person name="Zhang J.S."/>
            <person name="Tsai W.C."/>
            <person name="Van de Peer Y."/>
            <person name="Liu Z.J."/>
        </authorList>
    </citation>
    <scope>NUCLEOTIDE SEQUENCE</scope>
    <source>
        <strain evidence="1">CP</strain>
    </source>
</reference>
<evidence type="ECO:0000313" key="1">
    <source>
        <dbReference type="EMBL" id="KAK1312437.1"/>
    </source>
</evidence>
<reference evidence="1" key="2">
    <citation type="submission" date="2023-06" db="EMBL/GenBank/DDBJ databases">
        <authorList>
            <person name="Ma L."/>
            <person name="Liu K.-W."/>
            <person name="Li Z."/>
            <person name="Hsiao Y.-Y."/>
            <person name="Qi Y."/>
            <person name="Fu T."/>
            <person name="Tang G."/>
            <person name="Zhang D."/>
            <person name="Sun W.-H."/>
            <person name="Liu D.-K."/>
            <person name="Li Y."/>
            <person name="Chen G.-Z."/>
            <person name="Liu X.-D."/>
            <person name="Liao X.-Y."/>
            <person name="Jiang Y.-T."/>
            <person name="Yu X."/>
            <person name="Hao Y."/>
            <person name="Huang J."/>
            <person name="Zhao X.-W."/>
            <person name="Ke S."/>
            <person name="Chen Y.-Y."/>
            <person name="Wu W.-L."/>
            <person name="Hsu J.-L."/>
            <person name="Lin Y.-F."/>
            <person name="Huang M.-D."/>
            <person name="Li C.-Y."/>
            <person name="Huang L."/>
            <person name="Wang Z.-W."/>
            <person name="Zhao X."/>
            <person name="Zhong W.-Y."/>
            <person name="Peng D.-H."/>
            <person name="Ahmad S."/>
            <person name="Lan S."/>
            <person name="Zhang J.-S."/>
            <person name="Tsai W.-C."/>
            <person name="Van De Peer Y."/>
            <person name="Liu Z.-J."/>
        </authorList>
    </citation>
    <scope>NUCLEOTIDE SEQUENCE</scope>
    <source>
        <strain evidence="1">CP</strain>
        <tissue evidence="1">Leaves</tissue>
    </source>
</reference>
<gene>
    <name evidence="1" type="ORF">QJS10_CPA07g00093</name>
</gene>
<proteinExistence type="predicted"/>
<dbReference type="AlphaFoldDB" id="A0AAV9EGK8"/>
<protein>
    <submittedName>
        <fullName evidence="1">Uncharacterized protein</fullName>
    </submittedName>
</protein>
<comment type="caution">
    <text evidence="1">The sequence shown here is derived from an EMBL/GenBank/DDBJ whole genome shotgun (WGS) entry which is preliminary data.</text>
</comment>
<organism evidence="1 2">
    <name type="scientific">Acorus calamus</name>
    <name type="common">Sweet flag</name>
    <dbReference type="NCBI Taxonomy" id="4465"/>
    <lineage>
        <taxon>Eukaryota</taxon>
        <taxon>Viridiplantae</taxon>
        <taxon>Streptophyta</taxon>
        <taxon>Embryophyta</taxon>
        <taxon>Tracheophyta</taxon>
        <taxon>Spermatophyta</taxon>
        <taxon>Magnoliopsida</taxon>
        <taxon>Liliopsida</taxon>
        <taxon>Acoraceae</taxon>
        <taxon>Acorus</taxon>
    </lineage>
</organism>
<evidence type="ECO:0000313" key="2">
    <source>
        <dbReference type="Proteomes" id="UP001180020"/>
    </source>
</evidence>
<sequence length="64" mass="7271">MEGGGENEDARRAIYEPRSPKFLHGFLIGQERLLCEDVGNTGVGVHVLRWCWRGVPEHLGWLLL</sequence>
<dbReference type="EMBL" id="JAUJYO010000007">
    <property type="protein sequence ID" value="KAK1312437.1"/>
    <property type="molecule type" value="Genomic_DNA"/>
</dbReference>
<keyword evidence="2" id="KW-1185">Reference proteome</keyword>
<name>A0AAV9EGK8_ACOCL</name>